<reference evidence="1 2" key="1">
    <citation type="journal article" date="2017" name="ISME J.">
        <title>Energy and carbon metabolisms in a deep terrestrial subsurface fluid microbial community.</title>
        <authorList>
            <person name="Momper L."/>
            <person name="Jungbluth S.P."/>
            <person name="Lee M.D."/>
            <person name="Amend J.P."/>
        </authorList>
    </citation>
    <scope>NUCLEOTIDE SEQUENCE [LARGE SCALE GENOMIC DNA]</scope>
    <source>
        <strain evidence="1">SURF_5</strain>
    </source>
</reference>
<protein>
    <submittedName>
        <fullName evidence="1">Uncharacterized protein</fullName>
    </submittedName>
</protein>
<sequence>MKENTRKSSIIDGVKNLRGCNEQPSNTEIMEALQRSGYLLEQRLCPIIEKCGFSVTPNEQYQDQDTGKSREIDIKALSVRELNEEFNHCLFTELLAECKNNLYPVVFFSQKESVPDWMAPAVFTGQPEVVFENATSQWKTPISSHVRFDTFHHSANPQWIARQFCRLKKDKGKWITSHDDLYSSVESLVKATIYFVEEFKKSCPQNRVRLSLIYPLLIFSGSIYECRVAGKQYKLKPTKHLLLHRTIRSKELEGDFPIDVIQEEYLQRFLAMINKESDELQKKLERKIDLLKKSIELPEVRVGIRKATKEREK</sequence>
<evidence type="ECO:0000313" key="1">
    <source>
        <dbReference type="EMBL" id="RJP17176.1"/>
    </source>
</evidence>
<evidence type="ECO:0000313" key="2">
    <source>
        <dbReference type="Proteomes" id="UP000265882"/>
    </source>
</evidence>
<accession>A0A3A4NFK0</accession>
<organism evidence="1 2">
    <name type="scientific">Abyssobacteria bacterium (strain SURF_5)</name>
    <dbReference type="NCBI Taxonomy" id="2093360"/>
    <lineage>
        <taxon>Bacteria</taxon>
        <taxon>Pseudomonadati</taxon>
        <taxon>Candidatus Hydrogenedentota</taxon>
        <taxon>Candidatus Abyssobacteria</taxon>
    </lineage>
</organism>
<dbReference type="Proteomes" id="UP000265882">
    <property type="component" value="Unassembled WGS sequence"/>
</dbReference>
<gene>
    <name evidence="1" type="ORF">C4520_17255</name>
</gene>
<name>A0A3A4NFK0_ABYX5</name>
<comment type="caution">
    <text evidence="1">The sequence shown here is derived from an EMBL/GenBank/DDBJ whole genome shotgun (WGS) entry which is preliminary data.</text>
</comment>
<dbReference type="EMBL" id="QZKU01000118">
    <property type="protein sequence ID" value="RJP17176.1"/>
    <property type="molecule type" value="Genomic_DNA"/>
</dbReference>
<proteinExistence type="predicted"/>
<dbReference type="AlphaFoldDB" id="A0A3A4NFK0"/>